<dbReference type="Pfam" id="PF00535">
    <property type="entry name" value="Glycos_transf_2"/>
    <property type="match status" value="1"/>
</dbReference>
<keyword evidence="3" id="KW-0808">Transferase</keyword>
<dbReference type="RefSeq" id="WP_253359210.1">
    <property type="nucleotide sequence ID" value="NZ_JAIULA010000003.1"/>
</dbReference>
<dbReference type="Pfam" id="PF13181">
    <property type="entry name" value="TPR_8"/>
    <property type="match status" value="1"/>
</dbReference>
<dbReference type="EMBL" id="JAIULA010000003">
    <property type="protein sequence ID" value="MCP0886210.1"/>
    <property type="molecule type" value="Genomic_DNA"/>
</dbReference>
<dbReference type="AlphaFoldDB" id="A0A9X2FIM2"/>
<dbReference type="PANTHER" id="PTHR43630:SF2">
    <property type="entry name" value="GLYCOSYLTRANSFERASE"/>
    <property type="match status" value="1"/>
</dbReference>
<feature type="repeat" description="TPR" evidence="1">
    <location>
        <begin position="675"/>
        <end position="708"/>
    </location>
</feature>
<evidence type="ECO:0000256" key="1">
    <source>
        <dbReference type="PROSITE-ProRule" id="PRU00339"/>
    </source>
</evidence>
<dbReference type="SUPFAM" id="SSF53448">
    <property type="entry name" value="Nucleotide-diphospho-sugar transferases"/>
    <property type="match status" value="2"/>
</dbReference>
<gene>
    <name evidence="3" type="ORF">LB941_02520</name>
</gene>
<keyword evidence="1" id="KW-0802">TPR repeat</keyword>
<protein>
    <submittedName>
        <fullName evidence="3">Glycosyltransferase</fullName>
        <ecNumber evidence="3">2.4.-.-</ecNumber>
    </submittedName>
</protein>
<comment type="caution">
    <text evidence="3">The sequence shown here is derived from an EMBL/GenBank/DDBJ whole genome shotgun (WGS) entry which is preliminary data.</text>
</comment>
<dbReference type="Gene3D" id="1.25.40.10">
    <property type="entry name" value="Tetratricopeptide repeat domain"/>
    <property type="match status" value="2"/>
</dbReference>
<dbReference type="Proteomes" id="UP001139006">
    <property type="component" value="Unassembled WGS sequence"/>
</dbReference>
<evidence type="ECO:0000313" key="4">
    <source>
        <dbReference type="Proteomes" id="UP001139006"/>
    </source>
</evidence>
<dbReference type="InterPro" id="IPR029044">
    <property type="entry name" value="Nucleotide-diphossugar_trans"/>
</dbReference>
<dbReference type="InterPro" id="IPR001173">
    <property type="entry name" value="Glyco_trans_2-like"/>
</dbReference>
<keyword evidence="4" id="KW-1185">Reference proteome</keyword>
<dbReference type="CDD" id="cd02511">
    <property type="entry name" value="Beta4Glucosyltransferase"/>
    <property type="match status" value="1"/>
</dbReference>
<accession>A0A9X2FIM2</accession>
<dbReference type="SMART" id="SM00028">
    <property type="entry name" value="TPR"/>
    <property type="match status" value="4"/>
</dbReference>
<organism evidence="3 4">
    <name type="scientific">Ligilactobacillus ubinensis</name>
    <dbReference type="NCBI Taxonomy" id="2876789"/>
    <lineage>
        <taxon>Bacteria</taxon>
        <taxon>Bacillati</taxon>
        <taxon>Bacillota</taxon>
        <taxon>Bacilli</taxon>
        <taxon>Lactobacillales</taxon>
        <taxon>Lactobacillaceae</taxon>
        <taxon>Ligilactobacillus</taxon>
    </lineage>
</organism>
<dbReference type="Gene3D" id="3.90.550.10">
    <property type="entry name" value="Spore Coat Polysaccharide Biosynthesis Protein SpsA, Chain A"/>
    <property type="match status" value="2"/>
</dbReference>
<dbReference type="InterPro" id="IPR011990">
    <property type="entry name" value="TPR-like_helical_dom_sf"/>
</dbReference>
<proteinExistence type="predicted"/>
<name>A0A9X2FIM2_9LACO</name>
<dbReference type="EC" id="2.4.-.-" evidence="3"/>
<dbReference type="InterPro" id="IPR019734">
    <property type="entry name" value="TPR_rpt"/>
</dbReference>
<dbReference type="PROSITE" id="PS50005">
    <property type="entry name" value="TPR"/>
    <property type="match status" value="1"/>
</dbReference>
<dbReference type="GO" id="GO:0016757">
    <property type="term" value="F:glycosyltransferase activity"/>
    <property type="evidence" value="ECO:0007669"/>
    <property type="project" value="UniProtKB-KW"/>
</dbReference>
<dbReference type="PANTHER" id="PTHR43630">
    <property type="entry name" value="POLY-BETA-1,6-N-ACETYL-D-GLUCOSAMINE SYNTHASE"/>
    <property type="match status" value="1"/>
</dbReference>
<keyword evidence="3" id="KW-0328">Glycosyltransferase</keyword>
<sequence>MTGADDKQYELAKTALKQGPKNLARKYLENCPDNQAAKKELAELDASDESLGVSICIITKDNEKTLARCLVSLAALNAEIVIVDTGSTDKTLKIATKYTRNIYHFKWIDDFAAARNYAAKLAKYNYIMTIDSDEYLLQPKQDELKKFFDGINSRKKVGCYLQVNMLGKSKEQRPYIASVSRVYDKRYYKFLFPIHEQLTQIYKDKVDNDPVYDLKLQCIHYGYTNQSKLVKKNQRNQALLVKQLKNDPTNTYYMFQLAKTYSILKKYKEAFRIYQEFFRFQKEYIYLWTRDAIDSYIKLCFITKKYDKALDCVQKCKQDCMESLDMLCLFANVYVASDQDEKAIEVLKIAEKLPVTAAYQEFGYRKQDVYQQLAEIYARKGKWLLMQQYEKLLPQTRQIKNELWSVTENKNLSIVVFVRNNETVKLEECLVSLALFKAEYVVIILGSSLASSKIAHQFTEQVYMVKEKLEADLYNFALAKAKGNYVFWINADEKLQGADFSALDKFLVKVGNYVGNILVEEPLLTKSEEPVLQSQTRFGYRKFIKFDGKYIASPITKKKGQNIQQIELPITLKHNLTKEEYQKYNEIRRTKLKNKLKNSIDVTLLAELATNYFSNGDNVHAIKYYYQLLTLPLDLQDELTLNSVTNLINALVNEKQYQDALKIVGIFKGYYAELSDFLFAAGTAYMNMAQFEQALNAFEQAQRQANSRSLGINSYLSSYNQGVIFEVQGKKKEAIGKYHLSNGYKPAKEGLIRLLN</sequence>
<evidence type="ECO:0000259" key="2">
    <source>
        <dbReference type="Pfam" id="PF00535"/>
    </source>
</evidence>
<reference evidence="3 4" key="1">
    <citation type="journal article" date="2023" name="Int. J. Syst. Evol. Microbiol.">
        <title>Ligilactobacillus ubinensis sp. nov., a novel species isolated from the wild ferment of a durian fruit (Durio zibethinus).</title>
        <authorList>
            <person name="Heng Y.C."/>
            <person name="Menon N."/>
            <person name="Chen B."/>
            <person name="Loo B.Z.L."/>
            <person name="Wong G.W.J."/>
            <person name="Lim A.C.H."/>
            <person name="Silvaraju S."/>
            <person name="Kittelmann S."/>
        </authorList>
    </citation>
    <scope>NUCLEOTIDE SEQUENCE [LARGE SCALE GENOMIC DNA]</scope>
    <source>
        <strain evidence="3 4">WILCCON 0076</strain>
    </source>
</reference>
<evidence type="ECO:0000313" key="3">
    <source>
        <dbReference type="EMBL" id="MCP0886210.1"/>
    </source>
</evidence>
<dbReference type="SUPFAM" id="SSF48452">
    <property type="entry name" value="TPR-like"/>
    <property type="match status" value="2"/>
</dbReference>
<feature type="domain" description="Glycosyltransferase 2-like" evidence="2">
    <location>
        <begin position="54"/>
        <end position="153"/>
    </location>
</feature>